<comment type="caution">
    <text evidence="2">The sequence shown here is derived from an EMBL/GenBank/DDBJ whole genome shotgun (WGS) entry which is preliminary data.</text>
</comment>
<protein>
    <submittedName>
        <fullName evidence="2">Uncharacterized protein</fullName>
    </submittedName>
</protein>
<reference evidence="2" key="1">
    <citation type="submission" date="2021-01" db="EMBL/GenBank/DDBJ databases">
        <authorList>
            <person name="Kaushik A."/>
        </authorList>
    </citation>
    <scope>NUCLEOTIDE SEQUENCE</scope>
    <source>
        <strain evidence="2">AG1-1C</strain>
    </source>
</reference>
<sequence length="212" mass="23010">MKLEAQIKRLQSVVDATALHPGRSSCPSATSPSLLGVFSSPVQSSSSNSEFGESSRPLDTIQRLRSDNDRLRRERDAFRIQVEALMGYVSRGCALAPAGPSSVSMNSARGGENTALVTHETETEQGYSPTSGSEMDSEDRWSEPRDPLSPSPLIQSSTYTTDEINHMLSLYGQSFAFLRHLDPHAQEASLYSIGDKPIQLPALPGPDPFGTR</sequence>
<dbReference type="AlphaFoldDB" id="A0A8H3B2K1"/>
<feature type="region of interest" description="Disordered" evidence="1">
    <location>
        <begin position="40"/>
        <end position="60"/>
    </location>
</feature>
<evidence type="ECO:0000256" key="1">
    <source>
        <dbReference type="SAM" id="MobiDB-lite"/>
    </source>
</evidence>
<feature type="compositionally biased region" description="Low complexity" evidence="1">
    <location>
        <begin position="40"/>
        <end position="55"/>
    </location>
</feature>
<dbReference type="EMBL" id="CAJMWS010000471">
    <property type="protein sequence ID" value="CAE6446459.1"/>
    <property type="molecule type" value="Genomic_DNA"/>
</dbReference>
<name>A0A8H3B2K1_9AGAM</name>
<feature type="compositionally biased region" description="Polar residues" evidence="1">
    <location>
        <begin position="124"/>
        <end position="134"/>
    </location>
</feature>
<proteinExistence type="predicted"/>
<accession>A0A8H3B2K1</accession>
<evidence type="ECO:0000313" key="3">
    <source>
        <dbReference type="Proteomes" id="UP000663846"/>
    </source>
</evidence>
<organism evidence="2 3">
    <name type="scientific">Rhizoctonia solani</name>
    <dbReference type="NCBI Taxonomy" id="456999"/>
    <lineage>
        <taxon>Eukaryota</taxon>
        <taxon>Fungi</taxon>
        <taxon>Dikarya</taxon>
        <taxon>Basidiomycota</taxon>
        <taxon>Agaricomycotina</taxon>
        <taxon>Agaricomycetes</taxon>
        <taxon>Cantharellales</taxon>
        <taxon>Ceratobasidiaceae</taxon>
        <taxon>Rhizoctonia</taxon>
    </lineage>
</organism>
<dbReference type="Proteomes" id="UP000663846">
    <property type="component" value="Unassembled WGS sequence"/>
</dbReference>
<gene>
    <name evidence="2" type="ORF">RDB_LOCUS138901</name>
</gene>
<feature type="region of interest" description="Disordered" evidence="1">
    <location>
        <begin position="118"/>
        <end position="156"/>
    </location>
</feature>
<evidence type="ECO:0000313" key="2">
    <source>
        <dbReference type="EMBL" id="CAE6446459.1"/>
    </source>
</evidence>